<dbReference type="PANTHER" id="PTHR24055">
    <property type="entry name" value="MITOGEN-ACTIVATED PROTEIN KINASE"/>
    <property type="match status" value="1"/>
</dbReference>
<dbReference type="SUPFAM" id="SSF56112">
    <property type="entry name" value="Protein kinase-like (PK-like)"/>
    <property type="match status" value="1"/>
</dbReference>
<dbReference type="Proteomes" id="UP000283269">
    <property type="component" value="Unassembled WGS sequence"/>
</dbReference>
<evidence type="ECO:0000259" key="4">
    <source>
        <dbReference type="PROSITE" id="PS50011"/>
    </source>
</evidence>
<keyword evidence="1" id="KW-0418">Kinase</keyword>
<comment type="caution">
    <text evidence="5">The sequence shown here is derived from an EMBL/GenBank/DDBJ whole genome shotgun (WGS) entry which is preliminary data.</text>
</comment>
<keyword evidence="1" id="KW-0723">Serine/threonine-protein kinase</keyword>
<dbReference type="OrthoDB" id="5979581at2759"/>
<feature type="domain" description="Protein kinase" evidence="4">
    <location>
        <begin position="1"/>
        <end position="279"/>
    </location>
</feature>
<evidence type="ECO:0000313" key="5">
    <source>
        <dbReference type="EMBL" id="PPQ71738.1"/>
    </source>
</evidence>
<dbReference type="InParanoid" id="A0A409VZQ6"/>
<gene>
    <name evidence="5" type="ORF">CVT25_004791</name>
</gene>
<evidence type="ECO:0000256" key="1">
    <source>
        <dbReference type="ARBA" id="ARBA00022527"/>
    </source>
</evidence>
<evidence type="ECO:0000313" key="6">
    <source>
        <dbReference type="Proteomes" id="UP000283269"/>
    </source>
</evidence>
<dbReference type="GO" id="GO:0005524">
    <property type="term" value="F:ATP binding"/>
    <property type="evidence" value="ECO:0007669"/>
    <property type="project" value="UniProtKB-KW"/>
</dbReference>
<dbReference type="GO" id="GO:0004674">
    <property type="term" value="F:protein serine/threonine kinase activity"/>
    <property type="evidence" value="ECO:0007669"/>
    <property type="project" value="UniProtKB-KW"/>
</dbReference>
<protein>
    <recommendedName>
        <fullName evidence="4">Protein kinase domain-containing protein</fullName>
    </recommendedName>
</protein>
<accession>A0A409VZQ6</accession>
<organism evidence="5 6">
    <name type="scientific">Psilocybe cyanescens</name>
    <dbReference type="NCBI Taxonomy" id="93625"/>
    <lineage>
        <taxon>Eukaryota</taxon>
        <taxon>Fungi</taxon>
        <taxon>Dikarya</taxon>
        <taxon>Basidiomycota</taxon>
        <taxon>Agaricomycotina</taxon>
        <taxon>Agaricomycetes</taxon>
        <taxon>Agaricomycetidae</taxon>
        <taxon>Agaricales</taxon>
        <taxon>Agaricineae</taxon>
        <taxon>Strophariaceae</taxon>
        <taxon>Psilocybe</taxon>
    </lineage>
</organism>
<sequence>VQESREALQGGFIPVLTVKRILKHLLLGIARLHECGIAHTGIHQTRQHHGGHWTNDAIDNWVMQNPPRTYAPERSLNKMVSVFVSQSFPPPSLDELSSCNFKLADFSNAQFVSDQTTDDITPLGLRPPEVVLGGEWNESVDIWTFGCLLLLLMVNRDTYMSKIFTLLTNRPLFKPMVSEIDNASEIDVLILQMILFCGEFFHEDFLKRCPRSLEYFQPDCRPRKFESFVRKPFEKCISDTGCILSSADMAGVTDLMSKCLRIDPKNRSTAQELLRHPWLMA</sequence>
<dbReference type="STRING" id="93625.A0A409VZQ6"/>
<dbReference type="EMBL" id="NHYD01003851">
    <property type="protein sequence ID" value="PPQ71738.1"/>
    <property type="molecule type" value="Genomic_DNA"/>
</dbReference>
<proteinExistence type="predicted"/>
<keyword evidence="6" id="KW-1185">Reference proteome</keyword>
<keyword evidence="2" id="KW-0547">Nucleotide-binding</keyword>
<dbReference type="Gene3D" id="1.10.510.10">
    <property type="entry name" value="Transferase(Phosphotransferase) domain 1"/>
    <property type="match status" value="1"/>
</dbReference>
<reference evidence="5 6" key="1">
    <citation type="journal article" date="2018" name="Evol. Lett.">
        <title>Horizontal gene cluster transfer increased hallucinogenic mushroom diversity.</title>
        <authorList>
            <person name="Reynolds H.T."/>
            <person name="Vijayakumar V."/>
            <person name="Gluck-Thaler E."/>
            <person name="Korotkin H.B."/>
            <person name="Matheny P.B."/>
            <person name="Slot J.C."/>
        </authorList>
    </citation>
    <scope>NUCLEOTIDE SEQUENCE [LARGE SCALE GENOMIC DNA]</scope>
    <source>
        <strain evidence="5 6">2631</strain>
    </source>
</reference>
<dbReference type="InterPro" id="IPR050117">
    <property type="entry name" value="MAPK"/>
</dbReference>
<feature type="non-terminal residue" evidence="5">
    <location>
        <position position="1"/>
    </location>
</feature>
<dbReference type="SMART" id="SM00220">
    <property type="entry name" value="S_TKc"/>
    <property type="match status" value="1"/>
</dbReference>
<dbReference type="Pfam" id="PF00069">
    <property type="entry name" value="Pkinase"/>
    <property type="match status" value="1"/>
</dbReference>
<dbReference type="AlphaFoldDB" id="A0A409VZQ6"/>
<name>A0A409VZQ6_PSICY</name>
<keyword evidence="3" id="KW-0067">ATP-binding</keyword>
<dbReference type="InterPro" id="IPR011009">
    <property type="entry name" value="Kinase-like_dom_sf"/>
</dbReference>
<evidence type="ECO:0000256" key="2">
    <source>
        <dbReference type="ARBA" id="ARBA00022741"/>
    </source>
</evidence>
<dbReference type="PROSITE" id="PS50011">
    <property type="entry name" value="PROTEIN_KINASE_DOM"/>
    <property type="match status" value="1"/>
</dbReference>
<keyword evidence="1" id="KW-0808">Transferase</keyword>
<dbReference type="InterPro" id="IPR000719">
    <property type="entry name" value="Prot_kinase_dom"/>
</dbReference>
<evidence type="ECO:0000256" key="3">
    <source>
        <dbReference type="ARBA" id="ARBA00022840"/>
    </source>
</evidence>